<keyword evidence="2" id="KW-1185">Reference proteome</keyword>
<reference evidence="1" key="1">
    <citation type="submission" date="2020-09" db="EMBL/GenBank/DDBJ databases">
        <title>Genome-Enabled Discovery of Anthraquinone Biosynthesis in Senna tora.</title>
        <authorList>
            <person name="Kang S.-H."/>
            <person name="Pandey R.P."/>
            <person name="Lee C.-M."/>
            <person name="Sim J.-S."/>
            <person name="Jeong J.-T."/>
            <person name="Choi B.-S."/>
            <person name="Jung M."/>
            <person name="Ginzburg D."/>
            <person name="Zhao K."/>
            <person name="Won S.Y."/>
            <person name="Oh T.-J."/>
            <person name="Yu Y."/>
            <person name="Kim N.-H."/>
            <person name="Lee O.R."/>
            <person name="Lee T.-H."/>
            <person name="Bashyal P."/>
            <person name="Kim T.-S."/>
            <person name="Lee W.-H."/>
            <person name="Kawkins C."/>
            <person name="Kim C.-K."/>
            <person name="Kim J.S."/>
            <person name="Ahn B.O."/>
            <person name="Rhee S.Y."/>
            <person name="Sohng J.K."/>
        </authorList>
    </citation>
    <scope>NUCLEOTIDE SEQUENCE</scope>
    <source>
        <tissue evidence="1">Leaf</tissue>
    </source>
</reference>
<dbReference type="Proteomes" id="UP000634136">
    <property type="component" value="Unassembled WGS sequence"/>
</dbReference>
<comment type="caution">
    <text evidence="1">The sequence shown here is derived from an EMBL/GenBank/DDBJ whole genome shotgun (WGS) entry which is preliminary data.</text>
</comment>
<dbReference type="Pfam" id="PF14009">
    <property type="entry name" value="PADRE"/>
    <property type="match status" value="1"/>
</dbReference>
<dbReference type="OrthoDB" id="1919386at2759"/>
<dbReference type="AlphaFoldDB" id="A0A834XAP1"/>
<protein>
    <submittedName>
        <fullName evidence="1">Uncharacterized protein</fullName>
    </submittedName>
</protein>
<evidence type="ECO:0000313" key="2">
    <source>
        <dbReference type="Proteomes" id="UP000634136"/>
    </source>
</evidence>
<dbReference type="EMBL" id="JAAIUW010000002">
    <property type="protein sequence ID" value="KAF7840907.1"/>
    <property type="molecule type" value="Genomic_DNA"/>
</dbReference>
<name>A0A834XAP1_9FABA</name>
<dbReference type="InterPro" id="IPR025322">
    <property type="entry name" value="PADRE_dom"/>
</dbReference>
<accession>A0A834XAP1</accession>
<organism evidence="1 2">
    <name type="scientific">Senna tora</name>
    <dbReference type="NCBI Taxonomy" id="362788"/>
    <lineage>
        <taxon>Eukaryota</taxon>
        <taxon>Viridiplantae</taxon>
        <taxon>Streptophyta</taxon>
        <taxon>Embryophyta</taxon>
        <taxon>Tracheophyta</taxon>
        <taxon>Spermatophyta</taxon>
        <taxon>Magnoliopsida</taxon>
        <taxon>eudicotyledons</taxon>
        <taxon>Gunneridae</taxon>
        <taxon>Pentapetalae</taxon>
        <taxon>rosids</taxon>
        <taxon>fabids</taxon>
        <taxon>Fabales</taxon>
        <taxon>Fabaceae</taxon>
        <taxon>Caesalpinioideae</taxon>
        <taxon>Cassia clade</taxon>
        <taxon>Senna</taxon>
    </lineage>
</organism>
<proteinExistence type="predicted"/>
<sequence>MGTCASSQFTSKGGNFSWKSRVNIVHYDGKLQQWRQPLKAEHVLSQNPNCFICSSECMYIGSLLPHELGALAIKANAALLTHSILKSSSSTSVSL</sequence>
<evidence type="ECO:0000313" key="1">
    <source>
        <dbReference type="EMBL" id="KAF7840907.1"/>
    </source>
</evidence>
<gene>
    <name evidence="1" type="ORF">G2W53_003205</name>
</gene>